<accession>A0A1Q5PQG9</accession>
<proteinExistence type="predicted"/>
<dbReference type="RefSeq" id="WP_073708542.1">
    <property type="nucleotide sequence ID" value="NZ_MQSV01000001.1"/>
</dbReference>
<keyword evidence="5" id="KW-1185">Reference proteome</keyword>
<dbReference type="PANTHER" id="PTHR36435:SF1">
    <property type="entry name" value="CAAX AMINO TERMINAL PROTEASE FAMILY PROTEIN"/>
    <property type="match status" value="1"/>
</dbReference>
<dbReference type="GO" id="GO:0004175">
    <property type="term" value="F:endopeptidase activity"/>
    <property type="evidence" value="ECO:0007669"/>
    <property type="project" value="UniProtKB-ARBA"/>
</dbReference>
<keyword evidence="2" id="KW-0812">Transmembrane</keyword>
<evidence type="ECO:0000256" key="1">
    <source>
        <dbReference type="SAM" id="MobiDB-lite"/>
    </source>
</evidence>
<feature type="transmembrane region" description="Helical" evidence="2">
    <location>
        <begin position="263"/>
        <end position="281"/>
    </location>
</feature>
<dbReference type="Proteomes" id="UP000186785">
    <property type="component" value="Unassembled WGS sequence"/>
</dbReference>
<dbReference type="InterPro" id="IPR003675">
    <property type="entry name" value="Rce1/LyrA-like_dom"/>
</dbReference>
<keyword evidence="2" id="KW-1133">Transmembrane helix</keyword>
<dbReference type="Pfam" id="PF02517">
    <property type="entry name" value="Rce1-like"/>
    <property type="match status" value="1"/>
</dbReference>
<feature type="region of interest" description="Disordered" evidence="1">
    <location>
        <begin position="1"/>
        <end position="24"/>
    </location>
</feature>
<feature type="domain" description="CAAX prenyl protease 2/Lysostaphin resistance protein A-like" evidence="3">
    <location>
        <begin position="143"/>
        <end position="241"/>
    </location>
</feature>
<dbReference type="EMBL" id="MQSV01000001">
    <property type="protein sequence ID" value="OKL49650.1"/>
    <property type="molecule type" value="Genomic_DNA"/>
</dbReference>
<evidence type="ECO:0000313" key="4">
    <source>
        <dbReference type="EMBL" id="OKL49650.1"/>
    </source>
</evidence>
<feature type="transmembrane region" description="Helical" evidence="2">
    <location>
        <begin position="40"/>
        <end position="61"/>
    </location>
</feature>
<gene>
    <name evidence="4" type="ORF">BSR29_01455</name>
</gene>
<dbReference type="OrthoDB" id="4412271at2"/>
<dbReference type="InterPro" id="IPR052710">
    <property type="entry name" value="CAAX_protease"/>
</dbReference>
<sequence>MNAPKLPKPNSAGTKPGTQYGSTPGHHLGATAPTSWFPPLAWTLGYIALMALSLVTAQLVFNTNFNDPNFLFNFLPLMTILALYAGIALRMVGFKTPVVADLNAPTRAGSAALIWVAPWIALEVLFLGYVAAQATADSALATPMVIAFAFTALVGFAEEAIFRGVLLSGTARALGVIPAMLLSAVLFSLLHAVNFLGGMATGAIFTQLWRTLLFGLAFAPIVILCRRLWPVILVHWWWDFLVVVMPSVPGGDSYLHLLQQADLAFQIVMGTVAWIVVVSRFQR</sequence>
<feature type="compositionally biased region" description="Polar residues" evidence="1">
    <location>
        <begin position="11"/>
        <end position="22"/>
    </location>
</feature>
<keyword evidence="2" id="KW-0472">Membrane</keyword>
<dbReference type="PANTHER" id="PTHR36435">
    <property type="entry name" value="SLR1288 PROTEIN"/>
    <property type="match status" value="1"/>
</dbReference>
<dbReference type="STRING" id="1921764.BSR28_01025"/>
<evidence type="ECO:0000259" key="3">
    <source>
        <dbReference type="Pfam" id="PF02517"/>
    </source>
</evidence>
<evidence type="ECO:0000256" key="2">
    <source>
        <dbReference type="SAM" id="Phobius"/>
    </source>
</evidence>
<reference evidence="4 5" key="1">
    <citation type="submission" date="2016-11" db="EMBL/GenBank/DDBJ databases">
        <title>Actinomyces gypaetusis sp. nov. isolated from the vulture Gypaetus barbatus in Qinghai Tibet Plateau China.</title>
        <authorList>
            <person name="Meng X."/>
        </authorList>
    </citation>
    <scope>NUCLEOTIDE SEQUENCE [LARGE SCALE GENOMIC DNA]</scope>
    <source>
        <strain evidence="4 5">VUL4_2</strain>
    </source>
</reference>
<dbReference type="GO" id="GO:0080120">
    <property type="term" value="P:CAAX-box protein maturation"/>
    <property type="evidence" value="ECO:0007669"/>
    <property type="project" value="UniProtKB-ARBA"/>
</dbReference>
<comment type="caution">
    <text evidence="4">The sequence shown here is derived from an EMBL/GenBank/DDBJ whole genome shotgun (WGS) entry which is preliminary data.</text>
</comment>
<dbReference type="AlphaFoldDB" id="A0A1Q5PQG9"/>
<feature type="transmembrane region" description="Helical" evidence="2">
    <location>
        <begin position="212"/>
        <end position="238"/>
    </location>
</feature>
<name>A0A1Q5PQG9_9ACTO</name>
<feature type="transmembrane region" description="Helical" evidence="2">
    <location>
        <begin position="177"/>
        <end position="200"/>
    </location>
</feature>
<organism evidence="4 5">
    <name type="scientific">Boudabousia liubingyangii</name>
    <dbReference type="NCBI Taxonomy" id="1921764"/>
    <lineage>
        <taxon>Bacteria</taxon>
        <taxon>Bacillati</taxon>
        <taxon>Actinomycetota</taxon>
        <taxon>Actinomycetes</taxon>
        <taxon>Actinomycetales</taxon>
        <taxon>Actinomycetaceae</taxon>
        <taxon>Boudabousia</taxon>
    </lineage>
</organism>
<protein>
    <recommendedName>
        <fullName evidence="3">CAAX prenyl protease 2/Lysostaphin resistance protein A-like domain-containing protein</fullName>
    </recommendedName>
</protein>
<feature type="transmembrane region" description="Helical" evidence="2">
    <location>
        <begin position="70"/>
        <end position="92"/>
    </location>
</feature>
<feature type="transmembrane region" description="Helical" evidence="2">
    <location>
        <begin position="112"/>
        <end position="132"/>
    </location>
</feature>
<evidence type="ECO:0000313" key="5">
    <source>
        <dbReference type="Proteomes" id="UP000186785"/>
    </source>
</evidence>
<feature type="transmembrane region" description="Helical" evidence="2">
    <location>
        <begin position="139"/>
        <end position="157"/>
    </location>
</feature>